<dbReference type="PROSITE" id="PS51257">
    <property type="entry name" value="PROKAR_LIPOPROTEIN"/>
    <property type="match status" value="1"/>
</dbReference>
<keyword evidence="1" id="KW-0472">Membrane</keyword>
<accession>A0AA43W5W2</accession>
<comment type="caution">
    <text evidence="2">The sequence shown here is derived from an EMBL/GenBank/DDBJ whole genome shotgun (WGS) entry which is preliminary data.</text>
</comment>
<dbReference type="AlphaFoldDB" id="A0AA43W5W2"/>
<dbReference type="Proteomes" id="UP000448908">
    <property type="component" value="Unassembled WGS sequence"/>
</dbReference>
<dbReference type="EMBL" id="WNDA01000043">
    <property type="protein sequence ID" value="MTU71070.1"/>
    <property type="molecule type" value="Genomic_DNA"/>
</dbReference>
<feature type="transmembrane region" description="Helical" evidence="1">
    <location>
        <begin position="92"/>
        <end position="110"/>
    </location>
</feature>
<protein>
    <submittedName>
        <fullName evidence="2">Uncharacterized protein</fullName>
    </submittedName>
</protein>
<keyword evidence="1" id="KW-0812">Transmembrane</keyword>
<evidence type="ECO:0000313" key="2">
    <source>
        <dbReference type="EMBL" id="MTU71070.1"/>
    </source>
</evidence>
<dbReference type="RefSeq" id="WP_005639314.1">
    <property type="nucleotide sequence ID" value="NZ_BAABYG010000001.1"/>
</dbReference>
<keyword evidence="1" id="KW-1133">Transmembrane helix</keyword>
<name>A0AA43W5W2_9BACT</name>
<evidence type="ECO:0000256" key="1">
    <source>
        <dbReference type="SAM" id="Phobius"/>
    </source>
</evidence>
<reference evidence="2 3" key="1">
    <citation type="journal article" date="2019" name="Nat. Med.">
        <title>A library of human gut bacterial isolates paired with longitudinal multiomics data enables mechanistic microbiome research.</title>
        <authorList>
            <person name="Poyet M."/>
            <person name="Groussin M."/>
            <person name="Gibbons S.M."/>
            <person name="Avila-Pacheco J."/>
            <person name="Jiang X."/>
            <person name="Kearney S.M."/>
            <person name="Perrotta A.R."/>
            <person name="Berdy B."/>
            <person name="Zhao S."/>
            <person name="Lieberman T.D."/>
            <person name="Swanson P.K."/>
            <person name="Smith M."/>
            <person name="Roesemann S."/>
            <person name="Alexander J.E."/>
            <person name="Rich S.A."/>
            <person name="Livny J."/>
            <person name="Vlamakis H."/>
            <person name="Clish C."/>
            <person name="Bullock K."/>
            <person name="Deik A."/>
            <person name="Scott J."/>
            <person name="Pierce K.A."/>
            <person name="Xavier R.J."/>
            <person name="Alm E.J."/>
        </authorList>
    </citation>
    <scope>NUCLEOTIDE SEQUENCE [LARGE SCALE GENOMIC DNA]</scope>
    <source>
        <strain evidence="2 3">BIOML-A16</strain>
    </source>
</reference>
<feature type="transmembrane region" description="Helical" evidence="1">
    <location>
        <begin position="37"/>
        <end position="59"/>
    </location>
</feature>
<feature type="transmembrane region" description="Helical" evidence="1">
    <location>
        <begin position="7"/>
        <end position="25"/>
    </location>
</feature>
<organism evidence="2 3">
    <name type="scientific">Parabacteroides merdae</name>
    <dbReference type="NCBI Taxonomy" id="46503"/>
    <lineage>
        <taxon>Bacteria</taxon>
        <taxon>Pseudomonadati</taxon>
        <taxon>Bacteroidota</taxon>
        <taxon>Bacteroidia</taxon>
        <taxon>Bacteroidales</taxon>
        <taxon>Tannerellaceae</taxon>
        <taxon>Parabacteroides</taxon>
    </lineage>
</organism>
<evidence type="ECO:0000313" key="3">
    <source>
        <dbReference type="Proteomes" id="UP000448908"/>
    </source>
</evidence>
<gene>
    <name evidence="2" type="ORF">GMD92_18905</name>
</gene>
<sequence>MKTFNCWLIANVLPYVVAISCYFAIGGLGLRMNCFSFWDYFVVFGCGGIFSIIVMIYTYCNIEEVLSCRFIWGNSNVSIFSFSLIYTLRKGILAFLLPGAIYFSILLFLMEDNKNNETEQVTEQVKANAKPSASEKKDAKDKEVVMVCEYIEKGDYYIYYPEQCMAQNDNNLVFLSENGIKIEAFFNESESLDIHYQNGIKYNEEHGWNTTYKHRSKTGYFLSGKNSDGIIYYQKTVKKDFGSYYTIRIEYPESEKDFGDQYIKYYIKRFPEQI</sequence>
<proteinExistence type="predicted"/>
<feature type="transmembrane region" description="Helical" evidence="1">
    <location>
        <begin position="66"/>
        <end position="86"/>
    </location>
</feature>
<dbReference type="GeneID" id="49202294"/>